<dbReference type="EMBL" id="VSSQ01037318">
    <property type="protein sequence ID" value="MPM89968.1"/>
    <property type="molecule type" value="Genomic_DNA"/>
</dbReference>
<reference evidence="2" key="1">
    <citation type="submission" date="2019-08" db="EMBL/GenBank/DDBJ databases">
        <authorList>
            <person name="Kucharzyk K."/>
            <person name="Murdoch R.W."/>
            <person name="Higgins S."/>
            <person name="Loffler F."/>
        </authorList>
    </citation>
    <scope>NUCLEOTIDE SEQUENCE</scope>
</reference>
<evidence type="ECO:0000313" key="2">
    <source>
        <dbReference type="EMBL" id="MPM89968.1"/>
    </source>
</evidence>
<dbReference type="Pfam" id="PF18899">
    <property type="entry name" value="DUF5655"/>
    <property type="match status" value="1"/>
</dbReference>
<comment type="caution">
    <text evidence="2">The sequence shown here is derived from an EMBL/GenBank/DDBJ whole genome shotgun (WGS) entry which is preliminary data.</text>
</comment>
<name>A0A645DLL7_9ZZZZ</name>
<accession>A0A645DLL7</accession>
<gene>
    <name evidence="2" type="ORF">SDC9_137084</name>
</gene>
<evidence type="ECO:0000259" key="1">
    <source>
        <dbReference type="Pfam" id="PF18899"/>
    </source>
</evidence>
<sequence>MAFDSEGMIEELARKMYIAYRTNKNFVYLNFRSDRILLDVALTIDVVTSVDKSKIRDMRGVGHHGAGFTRYELSSIDELDEATALIRESYEQTR</sequence>
<proteinExistence type="predicted"/>
<feature type="domain" description="DUF5655" evidence="1">
    <location>
        <begin position="9"/>
        <end position="93"/>
    </location>
</feature>
<dbReference type="InterPro" id="IPR043714">
    <property type="entry name" value="DUF5655"/>
</dbReference>
<organism evidence="2">
    <name type="scientific">bioreactor metagenome</name>
    <dbReference type="NCBI Taxonomy" id="1076179"/>
    <lineage>
        <taxon>unclassified sequences</taxon>
        <taxon>metagenomes</taxon>
        <taxon>ecological metagenomes</taxon>
    </lineage>
</organism>
<dbReference type="AlphaFoldDB" id="A0A645DLL7"/>
<protein>
    <recommendedName>
        <fullName evidence="1">DUF5655 domain-containing protein</fullName>
    </recommendedName>
</protein>